<dbReference type="Pfam" id="PF00072">
    <property type="entry name" value="Response_reg"/>
    <property type="match status" value="1"/>
</dbReference>
<dbReference type="InterPro" id="IPR050595">
    <property type="entry name" value="Bact_response_regulator"/>
</dbReference>
<sequence length="188" mass="21404">MIKTALKILLVEDYDVDADLITMQIQKIVENPEVKIVDNVEDCKDKLHNFVPDVVLSDYNLPTCTGLDILQVVKQFDDNLPFIFVTGTIDDDELAANTILSGASGFILKKHMNTLGEKLKPLLKKVVFNMLEKEELREKIRRNKIAVNQIYQYLDDINAENEEQRISLNKIRANIESITLEKNDAADA</sequence>
<evidence type="ECO:0000313" key="5">
    <source>
        <dbReference type="Proteomes" id="UP000199438"/>
    </source>
</evidence>
<name>A0A1I1ICM0_9FLAO</name>
<reference evidence="5" key="1">
    <citation type="submission" date="2016-10" db="EMBL/GenBank/DDBJ databases">
        <authorList>
            <person name="Varghese N."/>
            <person name="Submissions S."/>
        </authorList>
    </citation>
    <scope>NUCLEOTIDE SEQUENCE [LARGE SCALE GENOMIC DNA]</scope>
    <source>
        <strain evidence="5">DSM 24499</strain>
    </source>
</reference>
<feature type="domain" description="Response regulatory" evidence="3">
    <location>
        <begin position="7"/>
        <end position="124"/>
    </location>
</feature>
<dbReference type="EMBL" id="FOKV01000003">
    <property type="protein sequence ID" value="SFC33771.1"/>
    <property type="molecule type" value="Genomic_DNA"/>
</dbReference>
<keyword evidence="5" id="KW-1185">Reference proteome</keyword>
<accession>A0A1I1ICM0</accession>
<evidence type="ECO:0000256" key="2">
    <source>
        <dbReference type="PROSITE-ProRule" id="PRU00169"/>
    </source>
</evidence>
<dbReference type="RefSeq" id="WP_092542262.1">
    <property type="nucleotide sequence ID" value="NZ_FOKV01000003.1"/>
</dbReference>
<dbReference type="InterPro" id="IPR011006">
    <property type="entry name" value="CheY-like_superfamily"/>
</dbReference>
<organism evidence="4 5">
    <name type="scientific">Zunongwangia mangrovi</name>
    <dbReference type="NCBI Taxonomy" id="1334022"/>
    <lineage>
        <taxon>Bacteria</taxon>
        <taxon>Pseudomonadati</taxon>
        <taxon>Bacteroidota</taxon>
        <taxon>Flavobacteriia</taxon>
        <taxon>Flavobacteriales</taxon>
        <taxon>Flavobacteriaceae</taxon>
        <taxon>Zunongwangia</taxon>
    </lineage>
</organism>
<protein>
    <submittedName>
        <fullName evidence="4">Response regulator receiver domain-containing protein</fullName>
    </submittedName>
</protein>
<dbReference type="Proteomes" id="UP000199438">
    <property type="component" value="Unassembled WGS sequence"/>
</dbReference>
<keyword evidence="1 2" id="KW-0597">Phosphoprotein</keyword>
<dbReference type="CDD" id="cd00156">
    <property type="entry name" value="REC"/>
    <property type="match status" value="1"/>
</dbReference>
<dbReference type="OrthoDB" id="794741at2"/>
<proteinExistence type="predicted"/>
<dbReference type="AlphaFoldDB" id="A0A1I1ICM0"/>
<dbReference type="SMART" id="SM00448">
    <property type="entry name" value="REC"/>
    <property type="match status" value="1"/>
</dbReference>
<dbReference type="PROSITE" id="PS50110">
    <property type="entry name" value="RESPONSE_REGULATORY"/>
    <property type="match status" value="1"/>
</dbReference>
<gene>
    <name evidence="4" type="ORF">SAMN04487907_103385</name>
</gene>
<dbReference type="SUPFAM" id="SSF52172">
    <property type="entry name" value="CheY-like"/>
    <property type="match status" value="1"/>
</dbReference>
<dbReference type="PANTHER" id="PTHR44591">
    <property type="entry name" value="STRESS RESPONSE REGULATOR PROTEIN 1"/>
    <property type="match status" value="1"/>
</dbReference>
<dbReference type="InterPro" id="IPR001789">
    <property type="entry name" value="Sig_transdc_resp-reg_receiver"/>
</dbReference>
<evidence type="ECO:0000259" key="3">
    <source>
        <dbReference type="PROSITE" id="PS50110"/>
    </source>
</evidence>
<dbReference type="STRING" id="1334022.SAMN04487907_103385"/>
<evidence type="ECO:0000313" key="4">
    <source>
        <dbReference type="EMBL" id="SFC33771.1"/>
    </source>
</evidence>
<dbReference type="Gene3D" id="3.40.50.2300">
    <property type="match status" value="1"/>
</dbReference>
<dbReference type="GO" id="GO:0000160">
    <property type="term" value="P:phosphorelay signal transduction system"/>
    <property type="evidence" value="ECO:0007669"/>
    <property type="project" value="InterPro"/>
</dbReference>
<evidence type="ECO:0000256" key="1">
    <source>
        <dbReference type="ARBA" id="ARBA00022553"/>
    </source>
</evidence>
<feature type="modified residue" description="4-aspartylphosphate" evidence="2">
    <location>
        <position position="58"/>
    </location>
</feature>
<dbReference type="PANTHER" id="PTHR44591:SF3">
    <property type="entry name" value="RESPONSE REGULATORY DOMAIN-CONTAINING PROTEIN"/>
    <property type="match status" value="1"/>
</dbReference>